<feature type="region of interest" description="Disordered" evidence="1">
    <location>
        <begin position="113"/>
        <end position="137"/>
    </location>
</feature>
<name>A0ABU0GL47_9CELL</name>
<evidence type="ECO:0000256" key="2">
    <source>
        <dbReference type="SAM" id="Phobius"/>
    </source>
</evidence>
<keyword evidence="2" id="KW-0472">Membrane</keyword>
<evidence type="ECO:0000313" key="4">
    <source>
        <dbReference type="Proteomes" id="UP001240250"/>
    </source>
</evidence>
<dbReference type="InterPro" id="IPR050583">
    <property type="entry name" value="Mycobacterial_A85_antigen"/>
</dbReference>
<evidence type="ECO:0000256" key="1">
    <source>
        <dbReference type="SAM" id="MobiDB-lite"/>
    </source>
</evidence>
<dbReference type="PANTHER" id="PTHR48098">
    <property type="entry name" value="ENTEROCHELIN ESTERASE-RELATED"/>
    <property type="match status" value="1"/>
</dbReference>
<dbReference type="SUPFAM" id="SSF53474">
    <property type="entry name" value="alpha/beta-Hydrolases"/>
    <property type="match status" value="1"/>
</dbReference>
<dbReference type="RefSeq" id="WP_156442163.1">
    <property type="nucleotide sequence ID" value="NZ_JAGIBB010000029.1"/>
</dbReference>
<reference evidence="3 4" key="1">
    <citation type="submission" date="2023-07" db="EMBL/GenBank/DDBJ databases">
        <title>Sequencing the genomes of 1000 actinobacteria strains.</title>
        <authorList>
            <person name="Klenk H.-P."/>
        </authorList>
    </citation>
    <scope>NUCLEOTIDE SEQUENCE [LARGE SCALE GENOMIC DNA]</scope>
    <source>
        <strain evidence="3 4">DSM 14785</strain>
    </source>
</reference>
<organism evidence="3 4">
    <name type="scientific">Cellulomonas iranensis</name>
    <dbReference type="NCBI Taxonomy" id="76862"/>
    <lineage>
        <taxon>Bacteria</taxon>
        <taxon>Bacillati</taxon>
        <taxon>Actinomycetota</taxon>
        <taxon>Actinomycetes</taxon>
        <taxon>Micrococcales</taxon>
        <taxon>Cellulomonadaceae</taxon>
        <taxon>Cellulomonas</taxon>
    </lineage>
</organism>
<sequence>MSTLPTTPIDVSSLPRPDVIPRAVMRQLLGGGDWLSSWWSVVGAGVLVVALVVLAVVRRRRRRRGWPWVAVSAFVTVLGLGLTANVIAGYVPNVLALRVSLASWGFGEAPGLKHGTAQERGGGSGQGASTATHVPAPADLRMPTDSLTWVYTPPGYDPAAATRYPVVYLVHGSPGASGDWFAAGNVAQAMDVLIRAGRVQPMIVVAPDVNGTGPSPRDTECLDSTTGGSQVDTYLTDVLVPWVDAHYRTVADRSGRAFGGFSSGGYCALDHGLRHADQFAAILAMGPYADPGEGGHAMLATQAEWDAHDVMKYAPTIALPSPLTLFLSVPADENSMSVRHAAQVATTLAGRGVDVVWREEPGQTHTWTMARATLPYALVTASEHLAAS</sequence>
<proteinExistence type="predicted"/>
<accession>A0ABU0GL47</accession>
<keyword evidence="4" id="KW-1185">Reference proteome</keyword>
<evidence type="ECO:0000313" key="3">
    <source>
        <dbReference type="EMBL" id="MDQ0426080.1"/>
    </source>
</evidence>
<dbReference type="Pfam" id="PF00756">
    <property type="entry name" value="Esterase"/>
    <property type="match status" value="1"/>
</dbReference>
<dbReference type="Proteomes" id="UP001240250">
    <property type="component" value="Unassembled WGS sequence"/>
</dbReference>
<gene>
    <name evidence="3" type="ORF">JO380_002461</name>
</gene>
<dbReference type="EMBL" id="JAUSVM010000001">
    <property type="protein sequence ID" value="MDQ0426080.1"/>
    <property type="molecule type" value="Genomic_DNA"/>
</dbReference>
<feature type="transmembrane region" description="Helical" evidence="2">
    <location>
        <begin position="38"/>
        <end position="57"/>
    </location>
</feature>
<dbReference type="Gene3D" id="3.40.50.1820">
    <property type="entry name" value="alpha/beta hydrolase"/>
    <property type="match status" value="1"/>
</dbReference>
<keyword evidence="2" id="KW-1133">Transmembrane helix</keyword>
<dbReference type="InterPro" id="IPR000801">
    <property type="entry name" value="Esterase-like"/>
</dbReference>
<keyword evidence="2" id="KW-0812">Transmembrane</keyword>
<feature type="transmembrane region" description="Helical" evidence="2">
    <location>
        <begin position="69"/>
        <end position="91"/>
    </location>
</feature>
<dbReference type="InterPro" id="IPR029058">
    <property type="entry name" value="AB_hydrolase_fold"/>
</dbReference>
<comment type="caution">
    <text evidence="3">The sequence shown here is derived from an EMBL/GenBank/DDBJ whole genome shotgun (WGS) entry which is preliminary data.</text>
</comment>
<protein>
    <submittedName>
        <fullName evidence="3">Enterochelin esterase-like enzyme</fullName>
    </submittedName>
</protein>